<gene>
    <name evidence="9" type="ORF">ACFQET_06975</name>
</gene>
<dbReference type="Pfam" id="PF00528">
    <property type="entry name" value="BPD_transp_1"/>
    <property type="match status" value="1"/>
</dbReference>
<dbReference type="PROSITE" id="PS50928">
    <property type="entry name" value="ABC_TM1"/>
    <property type="match status" value="1"/>
</dbReference>
<feature type="transmembrane region" description="Helical" evidence="7">
    <location>
        <begin position="110"/>
        <end position="130"/>
    </location>
</feature>
<accession>A0ABW1TNU7</accession>
<evidence type="ECO:0000313" key="10">
    <source>
        <dbReference type="Proteomes" id="UP001596191"/>
    </source>
</evidence>
<feature type="domain" description="ABC transmembrane type-1" evidence="8">
    <location>
        <begin position="73"/>
        <end position="287"/>
    </location>
</feature>
<keyword evidence="6 7" id="KW-0472">Membrane</keyword>
<evidence type="ECO:0000256" key="3">
    <source>
        <dbReference type="ARBA" id="ARBA00022475"/>
    </source>
</evidence>
<dbReference type="Proteomes" id="UP001596191">
    <property type="component" value="Unassembled WGS sequence"/>
</dbReference>
<dbReference type="SUPFAM" id="SSF161098">
    <property type="entry name" value="MetI-like"/>
    <property type="match status" value="1"/>
</dbReference>
<evidence type="ECO:0000256" key="2">
    <source>
        <dbReference type="ARBA" id="ARBA00022448"/>
    </source>
</evidence>
<evidence type="ECO:0000256" key="6">
    <source>
        <dbReference type="ARBA" id="ARBA00023136"/>
    </source>
</evidence>
<dbReference type="RefSeq" id="WP_125641786.1">
    <property type="nucleotide sequence ID" value="NZ_JBHSSJ010000008.1"/>
</dbReference>
<dbReference type="Gene3D" id="1.10.3720.10">
    <property type="entry name" value="MetI-like"/>
    <property type="match status" value="1"/>
</dbReference>
<reference evidence="10" key="1">
    <citation type="journal article" date="2019" name="Int. J. Syst. Evol. Microbiol.">
        <title>The Global Catalogue of Microorganisms (GCM) 10K type strain sequencing project: providing services to taxonomists for standard genome sequencing and annotation.</title>
        <authorList>
            <consortium name="The Broad Institute Genomics Platform"/>
            <consortium name="The Broad Institute Genome Sequencing Center for Infectious Disease"/>
            <person name="Wu L."/>
            <person name="Ma J."/>
        </authorList>
    </citation>
    <scope>NUCLEOTIDE SEQUENCE [LARGE SCALE GENOMIC DNA]</scope>
    <source>
        <strain evidence="10">CCM 8907</strain>
    </source>
</reference>
<sequence length="301" mass="33829">MLNAKPTVKSTLKALLYLAPFLIITGTFTVWPLIHAFLMSTYTHYNYYTNKVSALGWGNFSTLWHDPNFHLACHNTFLLVVIVMPATVALSLLIALGLNRSRRVAGFFRAIYFLPFVTSTVAVGLVWNWLFRLDGGLVNHFLGLFGVKAIDWLNDPHYALAALMVVCVWQGLGVNIILFLAGLNNINQRYEVIATIDGANPWQRFTNVTWPLLMPITVLIVVNTSITNFKVFDQVYALFQGSAGPDNADLTLMYYLYQKFYMENQFTVAAASGVVLFLVVGVLTMLTVAYYQHRQHQLGGD</sequence>
<evidence type="ECO:0000256" key="7">
    <source>
        <dbReference type="RuleBase" id="RU363032"/>
    </source>
</evidence>
<evidence type="ECO:0000256" key="5">
    <source>
        <dbReference type="ARBA" id="ARBA00022989"/>
    </source>
</evidence>
<feature type="transmembrane region" description="Helical" evidence="7">
    <location>
        <begin position="266"/>
        <end position="291"/>
    </location>
</feature>
<feature type="transmembrane region" description="Helical" evidence="7">
    <location>
        <begin position="12"/>
        <end position="34"/>
    </location>
</feature>
<dbReference type="EMBL" id="JBHSSJ010000008">
    <property type="protein sequence ID" value="MFC6275255.1"/>
    <property type="molecule type" value="Genomic_DNA"/>
</dbReference>
<keyword evidence="4 7" id="KW-0812">Transmembrane</keyword>
<dbReference type="InterPro" id="IPR000515">
    <property type="entry name" value="MetI-like"/>
</dbReference>
<dbReference type="InterPro" id="IPR035906">
    <property type="entry name" value="MetI-like_sf"/>
</dbReference>
<evidence type="ECO:0000313" key="9">
    <source>
        <dbReference type="EMBL" id="MFC6275255.1"/>
    </source>
</evidence>
<comment type="similarity">
    <text evidence="7">Belongs to the binding-protein-dependent transport system permease family.</text>
</comment>
<evidence type="ECO:0000256" key="4">
    <source>
        <dbReference type="ARBA" id="ARBA00022692"/>
    </source>
</evidence>
<keyword evidence="3" id="KW-1003">Cell membrane</keyword>
<evidence type="ECO:0000256" key="1">
    <source>
        <dbReference type="ARBA" id="ARBA00004651"/>
    </source>
</evidence>
<name>A0ABW1TNU7_9LACO</name>
<dbReference type="CDD" id="cd06261">
    <property type="entry name" value="TM_PBP2"/>
    <property type="match status" value="1"/>
</dbReference>
<organism evidence="9 10">
    <name type="scientific">Levilactobacillus tangyuanensis</name>
    <dbReference type="NCBI Taxonomy" id="2486021"/>
    <lineage>
        <taxon>Bacteria</taxon>
        <taxon>Bacillati</taxon>
        <taxon>Bacillota</taxon>
        <taxon>Bacilli</taxon>
        <taxon>Lactobacillales</taxon>
        <taxon>Lactobacillaceae</taxon>
        <taxon>Levilactobacillus</taxon>
    </lineage>
</organism>
<dbReference type="PANTHER" id="PTHR30193">
    <property type="entry name" value="ABC TRANSPORTER PERMEASE PROTEIN"/>
    <property type="match status" value="1"/>
</dbReference>
<proteinExistence type="inferred from homology"/>
<feature type="transmembrane region" description="Helical" evidence="7">
    <location>
        <begin position="77"/>
        <end position="98"/>
    </location>
</feature>
<keyword evidence="5 7" id="KW-1133">Transmembrane helix</keyword>
<comment type="subcellular location">
    <subcellularLocation>
        <location evidence="1 7">Cell membrane</location>
        <topology evidence="1 7">Multi-pass membrane protein</topology>
    </subcellularLocation>
</comment>
<keyword evidence="10" id="KW-1185">Reference proteome</keyword>
<keyword evidence="2 7" id="KW-0813">Transport</keyword>
<feature type="transmembrane region" description="Helical" evidence="7">
    <location>
        <begin position="158"/>
        <end position="181"/>
    </location>
</feature>
<comment type="caution">
    <text evidence="9">The sequence shown here is derived from an EMBL/GenBank/DDBJ whole genome shotgun (WGS) entry which is preliminary data.</text>
</comment>
<dbReference type="InterPro" id="IPR051393">
    <property type="entry name" value="ABC_transporter_permease"/>
</dbReference>
<protein>
    <submittedName>
        <fullName evidence="9">Carbohydrate ABC transporter permease</fullName>
    </submittedName>
</protein>
<dbReference type="PANTHER" id="PTHR30193:SF37">
    <property type="entry name" value="INNER MEMBRANE ABC TRANSPORTER PERMEASE PROTEIN YCJO"/>
    <property type="match status" value="1"/>
</dbReference>
<evidence type="ECO:0000259" key="8">
    <source>
        <dbReference type="PROSITE" id="PS50928"/>
    </source>
</evidence>